<organism evidence="3 4">
    <name type="scientific">Tilletiopsis washingtonensis</name>
    <dbReference type="NCBI Taxonomy" id="58919"/>
    <lineage>
        <taxon>Eukaryota</taxon>
        <taxon>Fungi</taxon>
        <taxon>Dikarya</taxon>
        <taxon>Basidiomycota</taxon>
        <taxon>Ustilaginomycotina</taxon>
        <taxon>Exobasidiomycetes</taxon>
        <taxon>Entylomatales</taxon>
        <taxon>Entylomatales incertae sedis</taxon>
        <taxon>Tilletiopsis</taxon>
    </lineage>
</organism>
<dbReference type="Pfam" id="PF00022">
    <property type="entry name" value="Actin"/>
    <property type="match status" value="1"/>
</dbReference>
<feature type="compositionally biased region" description="Basic and acidic residues" evidence="2">
    <location>
        <begin position="60"/>
        <end position="70"/>
    </location>
</feature>
<dbReference type="PROSITE" id="PS00432">
    <property type="entry name" value="ACTINS_2"/>
    <property type="match status" value="1"/>
</dbReference>
<evidence type="ECO:0000256" key="2">
    <source>
        <dbReference type="SAM" id="MobiDB-lite"/>
    </source>
</evidence>
<sequence>MPGIYGGDDVSAIVLDAGTSTFRGGWAGDDAPRAVVPTPYSWLPAAASEGADGDGDEQMEGEKKKETRRRFVGEPGVAWREGAELDSPLQDGMVTSPEAYLALAQHVLTGLLGARAEEHPLLLTEPAWASRESREQMAELAFEQLNAPAFYLANATVCSSFAAGKPTSLLLDVGASHASAIPVVDGFVLRKGIRRAVNLGGDAVSRALLYDLSVSAPAGSPRSGGLVSIVPQYNVRAKAAVGAGAPAAAQLRDRQATDSYSAFARMRVLHEAKESLAQVLDLPWDEAQATHRPARPFEFPDGYNDQFGVERFRAPEVMFSPQLWAGKGDVLPSGEQHPSIPQIVLDAIAATDVDSRPTLLQNIVCVGGGTCIPGFNDRLSYQLNIAAPGQKIKIHSPGNTVERRYSAWLGGSILASLGTFHQLWVSKQEYEEHGAAIVHARCR</sequence>
<dbReference type="InterPro" id="IPR004001">
    <property type="entry name" value="Actin_CS"/>
</dbReference>
<dbReference type="FunFam" id="3.30.420.40:FF:000058">
    <property type="entry name" value="Putative actin-related protein 5"/>
    <property type="match status" value="1"/>
</dbReference>
<dbReference type="RefSeq" id="XP_025600868.1">
    <property type="nucleotide sequence ID" value="XM_025743915.1"/>
</dbReference>
<name>A0A316ZGI3_9BASI</name>
<dbReference type="STRING" id="58919.A0A316ZGI3"/>
<dbReference type="OrthoDB" id="5132116at2759"/>
<accession>A0A316ZGI3</accession>
<feature type="region of interest" description="Disordered" evidence="2">
    <location>
        <begin position="44"/>
        <end position="70"/>
    </location>
</feature>
<protein>
    <submittedName>
        <fullName evidence="3">Actin/actin-like protein</fullName>
    </submittedName>
</protein>
<evidence type="ECO:0000313" key="4">
    <source>
        <dbReference type="Proteomes" id="UP000245946"/>
    </source>
</evidence>
<dbReference type="Gene3D" id="3.90.640.10">
    <property type="entry name" value="Actin, Chain A, domain 4"/>
    <property type="match status" value="1"/>
</dbReference>
<gene>
    <name evidence="3" type="ORF">FA09DRAFT_336710</name>
</gene>
<dbReference type="InterPro" id="IPR043129">
    <property type="entry name" value="ATPase_NBD"/>
</dbReference>
<dbReference type="Gene3D" id="3.30.420.40">
    <property type="match status" value="3"/>
</dbReference>
<comment type="similarity">
    <text evidence="1">Belongs to the actin family.</text>
</comment>
<dbReference type="Proteomes" id="UP000245946">
    <property type="component" value="Unassembled WGS sequence"/>
</dbReference>
<dbReference type="GeneID" id="37271459"/>
<dbReference type="EMBL" id="KZ819285">
    <property type="protein sequence ID" value="PWO00590.1"/>
    <property type="molecule type" value="Genomic_DNA"/>
</dbReference>
<dbReference type="InterPro" id="IPR004000">
    <property type="entry name" value="Actin"/>
</dbReference>
<dbReference type="SUPFAM" id="SSF53067">
    <property type="entry name" value="Actin-like ATPase domain"/>
    <property type="match status" value="2"/>
</dbReference>
<dbReference type="PANTHER" id="PTHR11937">
    <property type="entry name" value="ACTIN"/>
    <property type="match status" value="1"/>
</dbReference>
<keyword evidence="4" id="KW-1185">Reference proteome</keyword>
<dbReference type="AlphaFoldDB" id="A0A316ZGI3"/>
<dbReference type="CDD" id="cd13395">
    <property type="entry name" value="ASKHA_NBD_Arp4_ACTL6-like"/>
    <property type="match status" value="1"/>
</dbReference>
<evidence type="ECO:0000313" key="3">
    <source>
        <dbReference type="EMBL" id="PWO00590.1"/>
    </source>
</evidence>
<evidence type="ECO:0000256" key="1">
    <source>
        <dbReference type="RuleBase" id="RU000487"/>
    </source>
</evidence>
<dbReference type="SMART" id="SM00268">
    <property type="entry name" value="ACTIN"/>
    <property type="match status" value="1"/>
</dbReference>
<proteinExistence type="inferred from homology"/>
<reference evidence="3 4" key="1">
    <citation type="journal article" date="2018" name="Mol. Biol. Evol.">
        <title>Broad Genomic Sampling Reveals a Smut Pathogenic Ancestry of the Fungal Clade Ustilaginomycotina.</title>
        <authorList>
            <person name="Kijpornyongpan T."/>
            <person name="Mondo S.J."/>
            <person name="Barry K."/>
            <person name="Sandor L."/>
            <person name="Lee J."/>
            <person name="Lipzen A."/>
            <person name="Pangilinan J."/>
            <person name="LaButti K."/>
            <person name="Hainaut M."/>
            <person name="Henrissat B."/>
            <person name="Grigoriev I.V."/>
            <person name="Spatafora J.W."/>
            <person name="Aime M.C."/>
        </authorList>
    </citation>
    <scope>NUCLEOTIDE SEQUENCE [LARGE SCALE GENOMIC DNA]</scope>
    <source>
        <strain evidence="3 4">MCA 4186</strain>
    </source>
</reference>